<keyword evidence="1" id="KW-0233">DNA recombination</keyword>
<dbReference type="Pfam" id="PF13102">
    <property type="entry name" value="Phage_int_SAM_5"/>
    <property type="match status" value="1"/>
</dbReference>
<dbReference type="PROSITE" id="PS51898">
    <property type="entry name" value="TYR_RECOMBINASE"/>
    <property type="match status" value="1"/>
</dbReference>
<feature type="domain" description="Tyr recombinase" evidence="2">
    <location>
        <begin position="204"/>
        <end position="392"/>
    </location>
</feature>
<dbReference type="AlphaFoldDB" id="A0A1M6R2C3"/>
<dbReference type="InterPro" id="IPR002104">
    <property type="entry name" value="Integrase_catalytic"/>
</dbReference>
<evidence type="ECO:0000259" key="2">
    <source>
        <dbReference type="PROSITE" id="PS51898"/>
    </source>
</evidence>
<evidence type="ECO:0000256" key="1">
    <source>
        <dbReference type="ARBA" id="ARBA00023172"/>
    </source>
</evidence>
<gene>
    <name evidence="3" type="ORF">SAMN05216463_10150</name>
</gene>
<dbReference type="Proteomes" id="UP000184130">
    <property type="component" value="Unassembled WGS sequence"/>
</dbReference>
<dbReference type="EMBL" id="FRBD01000001">
    <property type="protein sequence ID" value="SHK26651.1"/>
    <property type="molecule type" value="Genomic_DNA"/>
</dbReference>
<organism evidence="3 4">
    <name type="scientific">Xylanibacter ruminicola</name>
    <name type="common">Prevotella ruminicola</name>
    <dbReference type="NCBI Taxonomy" id="839"/>
    <lineage>
        <taxon>Bacteria</taxon>
        <taxon>Pseudomonadati</taxon>
        <taxon>Bacteroidota</taxon>
        <taxon>Bacteroidia</taxon>
        <taxon>Bacteroidales</taxon>
        <taxon>Prevotellaceae</taxon>
        <taxon>Xylanibacter</taxon>
    </lineage>
</organism>
<sequence>MATLKVEVSKTAISRKGTCEVGIRLYHHHEKRLIETGIYVSKTEMTKKWTIRNELVKRKVKALLKDFNAKLKQLELDQYDMNIDAVVNYIVGVGDVSIDIIQYGREWIKEHEDQKCSRNHLVALNAFIKFVGRDSYMCNDISKVFMRSFEKWLGDKKTARSVYPQVIKRMFNSAKQRYNEGREENKVIKRTLEFYHPPHVEIQTEKRALPVDIIRAIANLPDDTEGRAVADLARDVFTISFMLMGTNTIDLLSCKWDERGNITYDRAKTKDRRSDHARIVISPHPLLLPLIKKYRCTRHKKKNYVFCFNYMYKDPTTFNQTVNRGLKIVGEKVGVPNLQFYAARHSMATIAYNEAGIDKFTIHEMLNHKVKVFTVTNMYIRQDFSRINDANFRLINYVFEYHLMSNSRLKELGGTEGDFLTSVHEDTVTFRYYVDPLLKHEDGKLGICFNVAFRGQSRDIATPLTVANNEVNSRYQIVSKRAVDECEALIDRCNSRLKRTDLSATNLTILDVMRLLA</sequence>
<proteinExistence type="predicted"/>
<dbReference type="InterPro" id="IPR013762">
    <property type="entry name" value="Integrase-like_cat_sf"/>
</dbReference>
<name>A0A1M6R2C3_XYLRU</name>
<dbReference type="InterPro" id="IPR025269">
    <property type="entry name" value="SAM-like_dom"/>
</dbReference>
<dbReference type="GO" id="GO:0003677">
    <property type="term" value="F:DNA binding"/>
    <property type="evidence" value="ECO:0007669"/>
    <property type="project" value="InterPro"/>
</dbReference>
<accession>A0A1M6R2C3</accession>
<dbReference type="RefSeq" id="WP_073203510.1">
    <property type="nucleotide sequence ID" value="NZ_FRBD01000001.1"/>
</dbReference>
<evidence type="ECO:0000313" key="3">
    <source>
        <dbReference type="EMBL" id="SHK26651.1"/>
    </source>
</evidence>
<dbReference type="InterPro" id="IPR011010">
    <property type="entry name" value="DNA_brk_join_enz"/>
</dbReference>
<reference evidence="3 4" key="1">
    <citation type="submission" date="2016-11" db="EMBL/GenBank/DDBJ databases">
        <authorList>
            <person name="Jaros S."/>
            <person name="Januszkiewicz K."/>
            <person name="Wedrychowicz H."/>
        </authorList>
    </citation>
    <scope>NUCLEOTIDE SEQUENCE [LARGE SCALE GENOMIC DNA]</scope>
    <source>
        <strain evidence="3 4">KHT3</strain>
    </source>
</reference>
<protein>
    <submittedName>
        <fullName evidence="3">Phage integrase family protein</fullName>
    </submittedName>
</protein>
<evidence type="ECO:0000313" key="4">
    <source>
        <dbReference type="Proteomes" id="UP000184130"/>
    </source>
</evidence>
<dbReference type="GO" id="GO:0006310">
    <property type="term" value="P:DNA recombination"/>
    <property type="evidence" value="ECO:0007669"/>
    <property type="project" value="UniProtKB-KW"/>
</dbReference>
<dbReference type="GO" id="GO:0015074">
    <property type="term" value="P:DNA integration"/>
    <property type="evidence" value="ECO:0007669"/>
    <property type="project" value="InterPro"/>
</dbReference>
<dbReference type="SUPFAM" id="SSF56349">
    <property type="entry name" value="DNA breaking-rejoining enzymes"/>
    <property type="match status" value="1"/>
</dbReference>
<dbReference type="Gene3D" id="1.10.443.10">
    <property type="entry name" value="Intergrase catalytic core"/>
    <property type="match status" value="1"/>
</dbReference>